<reference evidence="12 13" key="1">
    <citation type="submission" date="2018-04" db="EMBL/GenBank/DDBJ databases">
        <authorList>
            <person name="Kang A.K."/>
            <person name="Dalia R."/>
            <person name="Little J.L."/>
            <person name="Gurney S.M."/>
            <person name="Garlena R.A."/>
            <person name="Russell D.A."/>
            <person name="Pope W.H."/>
            <person name="Jacobs-Sera D."/>
            <person name="Hatfull G.F."/>
        </authorList>
    </citation>
    <scope>NUCLEOTIDE SEQUENCE [LARGE SCALE GENOMIC DNA]</scope>
</reference>
<evidence type="ECO:0000256" key="2">
    <source>
        <dbReference type="ARBA" id="ARBA00006597"/>
    </source>
</evidence>
<dbReference type="Proteomes" id="UP000246262">
    <property type="component" value="Segment"/>
</dbReference>
<dbReference type="GO" id="GO:0045892">
    <property type="term" value="P:negative regulation of DNA-templated transcription"/>
    <property type="evidence" value="ECO:0007669"/>
    <property type="project" value="TreeGrafter"/>
</dbReference>
<keyword evidence="10" id="KW-0804">Transcription</keyword>
<evidence type="ECO:0000256" key="6">
    <source>
        <dbReference type="ARBA" id="ARBA00023014"/>
    </source>
</evidence>
<dbReference type="PROSITE" id="PS51674">
    <property type="entry name" value="4FE4S_WBL"/>
    <property type="match status" value="1"/>
</dbReference>
<keyword evidence="7" id="KW-0805">Transcription regulation</keyword>
<organism evidence="12 13">
    <name type="scientific">Mycobacterium phage BobaPhett</name>
    <dbReference type="NCBI Taxonomy" id="2182393"/>
    <lineage>
        <taxon>Viruses</taxon>
        <taxon>Duplodnaviria</taxon>
        <taxon>Heunggongvirae</taxon>
        <taxon>Uroviricota</taxon>
        <taxon>Caudoviricetes</taxon>
        <taxon>Gracegardnervirinae</taxon>
        <taxon>Cheoctovirus</taxon>
        <taxon>Cheoctovirus bobaphett</taxon>
    </lineage>
</organism>
<dbReference type="PANTHER" id="PTHR38839:SF4">
    <property type="entry name" value="TRANSCRIPTIONAL REGULATOR WHIB"/>
    <property type="match status" value="1"/>
</dbReference>
<keyword evidence="4" id="KW-0479">Metal-binding</keyword>
<dbReference type="InterPro" id="IPR003482">
    <property type="entry name" value="Whib"/>
</dbReference>
<keyword evidence="5" id="KW-0408">Iron</keyword>
<feature type="domain" description="4Fe-4S Wbl-type" evidence="11">
    <location>
        <begin position="25"/>
        <end position="83"/>
    </location>
</feature>
<dbReference type="GO" id="GO:0046872">
    <property type="term" value="F:metal ion binding"/>
    <property type="evidence" value="ECO:0007669"/>
    <property type="project" value="UniProtKB-KW"/>
</dbReference>
<evidence type="ECO:0000313" key="13">
    <source>
        <dbReference type="Proteomes" id="UP000246262"/>
    </source>
</evidence>
<evidence type="ECO:0000259" key="11">
    <source>
        <dbReference type="PROSITE" id="PS51674"/>
    </source>
</evidence>
<comment type="cofactor">
    <cofactor evidence="1">
        <name>[4Fe-4S] cluster</name>
        <dbReference type="ChEBI" id="CHEBI:49883"/>
    </cofactor>
</comment>
<dbReference type="GO" id="GO:0003677">
    <property type="term" value="F:DNA binding"/>
    <property type="evidence" value="ECO:0007669"/>
    <property type="project" value="UniProtKB-KW"/>
</dbReference>
<dbReference type="RefSeq" id="YP_009954849.1">
    <property type="nucleotide sequence ID" value="NC_051636.1"/>
</dbReference>
<sequence length="167" mass="18861">MGVMANSPFIQLAEVHTSDWRSRAICTHKDGDIWFLNESGHYTADPARRICWTCPVQAPCLEFALQHNEAGVWGGFSEKERARIKRGELAPVKPARFTEKECLQCGEVFEPVTRRARFCSQKCKKRAANALRSQPSLKICTQCGGEFMGTYAKTCSNECRRAQRWGA</sequence>
<protein>
    <submittedName>
        <fullName evidence="12">WhiB family transcription factor</fullName>
    </submittedName>
</protein>
<evidence type="ECO:0000256" key="1">
    <source>
        <dbReference type="ARBA" id="ARBA00001966"/>
    </source>
</evidence>
<keyword evidence="9" id="KW-1015">Disulfide bond</keyword>
<evidence type="ECO:0000256" key="9">
    <source>
        <dbReference type="ARBA" id="ARBA00023157"/>
    </source>
</evidence>
<evidence type="ECO:0000256" key="4">
    <source>
        <dbReference type="ARBA" id="ARBA00022723"/>
    </source>
</evidence>
<evidence type="ECO:0000256" key="7">
    <source>
        <dbReference type="ARBA" id="ARBA00023015"/>
    </source>
</evidence>
<name>A0A2U8UN93_9CAUD</name>
<keyword evidence="13" id="KW-1185">Reference proteome</keyword>
<dbReference type="KEGG" id="vg:60326345"/>
<dbReference type="PANTHER" id="PTHR38839">
    <property type="entry name" value="TRANSCRIPTIONAL REGULATOR WHID-RELATED"/>
    <property type="match status" value="1"/>
</dbReference>
<dbReference type="GeneID" id="60326345"/>
<dbReference type="GO" id="GO:0051539">
    <property type="term" value="F:4 iron, 4 sulfur cluster binding"/>
    <property type="evidence" value="ECO:0007669"/>
    <property type="project" value="UniProtKB-KW"/>
</dbReference>
<comment type="similarity">
    <text evidence="2">Belongs to the WhiB family.</text>
</comment>
<dbReference type="GO" id="GO:0047134">
    <property type="term" value="F:protein-disulfide reductase [NAD(P)H] activity"/>
    <property type="evidence" value="ECO:0007669"/>
    <property type="project" value="TreeGrafter"/>
</dbReference>
<accession>A0A2U8UN93</accession>
<dbReference type="InterPro" id="IPR034768">
    <property type="entry name" value="4FE4S_WBL"/>
</dbReference>
<evidence type="ECO:0000256" key="8">
    <source>
        <dbReference type="ARBA" id="ARBA00023125"/>
    </source>
</evidence>
<evidence type="ECO:0000313" key="12">
    <source>
        <dbReference type="EMBL" id="AWN04876.1"/>
    </source>
</evidence>
<gene>
    <name evidence="12" type="primary">61</name>
    <name evidence="12" type="ORF">SEA_BOBAPHETT_61</name>
</gene>
<dbReference type="EMBL" id="MH155865">
    <property type="protein sequence ID" value="AWN04876.1"/>
    <property type="molecule type" value="Genomic_DNA"/>
</dbReference>
<keyword evidence="8" id="KW-0238">DNA-binding</keyword>
<evidence type="ECO:0000256" key="3">
    <source>
        <dbReference type="ARBA" id="ARBA00022485"/>
    </source>
</evidence>
<keyword evidence="3" id="KW-0004">4Fe-4S</keyword>
<evidence type="ECO:0000256" key="5">
    <source>
        <dbReference type="ARBA" id="ARBA00023004"/>
    </source>
</evidence>
<evidence type="ECO:0000256" key="10">
    <source>
        <dbReference type="ARBA" id="ARBA00023163"/>
    </source>
</evidence>
<proteinExistence type="inferred from homology"/>
<dbReference type="Pfam" id="PF02467">
    <property type="entry name" value="Whib"/>
    <property type="match status" value="1"/>
</dbReference>
<keyword evidence="6" id="KW-0411">Iron-sulfur</keyword>
<dbReference type="HAMAP" id="MF_01479">
    <property type="entry name" value="WhiB"/>
    <property type="match status" value="1"/>
</dbReference>